<dbReference type="HOGENOM" id="CLU_1822299_0_0_7"/>
<dbReference type="EMBL" id="AE017285">
    <property type="protein sequence ID" value="AAS96348.1"/>
    <property type="molecule type" value="Genomic_DNA"/>
</dbReference>
<evidence type="ECO:0000313" key="2">
    <source>
        <dbReference type="EMBL" id="AAS96348.1"/>
    </source>
</evidence>
<dbReference type="Proteomes" id="UP000002194">
    <property type="component" value="Chromosome"/>
</dbReference>
<accession>Q72AW8</accession>
<reference evidence="2 3" key="1">
    <citation type="journal article" date="2004" name="Nat. Biotechnol.">
        <title>The genome sequence of the anaerobic, sulfate-reducing bacterium Desulfovibrio vulgaris Hildenborough.</title>
        <authorList>
            <person name="Heidelberg J.F."/>
            <person name="Seshadri R."/>
            <person name="Haveman S.A."/>
            <person name="Hemme C.L."/>
            <person name="Paulsen I.T."/>
            <person name="Kolonay J.F."/>
            <person name="Eisen J.A."/>
            <person name="Ward N."/>
            <person name="Methe B."/>
            <person name="Brinkac L.M."/>
            <person name="Daugherty S.C."/>
            <person name="Deboy R.T."/>
            <person name="Dodson R.J."/>
            <person name="Durkin A.S."/>
            <person name="Madupu R."/>
            <person name="Nelson W.C."/>
            <person name="Sullivan S.A."/>
            <person name="Fouts D."/>
            <person name="Haft D.H."/>
            <person name="Selengut J."/>
            <person name="Peterson J.D."/>
            <person name="Davidsen T.M."/>
            <person name="Zafar N."/>
            <person name="Zhou L."/>
            <person name="Radune D."/>
            <person name="Dimitrov G."/>
            <person name="Hance M."/>
            <person name="Tran K."/>
            <person name="Khouri H."/>
            <person name="Gill J."/>
            <person name="Utterback T.R."/>
            <person name="Feldblyum T.V."/>
            <person name="Wall J.D."/>
            <person name="Voordouw G."/>
            <person name="Fraser C.M."/>
        </authorList>
    </citation>
    <scope>NUCLEOTIDE SEQUENCE [LARGE SCALE GENOMIC DNA]</scope>
    <source>
        <strain evidence="3">ATCC 29579 / DSM 644 / NCIMB 8303 / VKM B-1760 / Hildenborough</strain>
    </source>
</reference>
<protein>
    <submittedName>
        <fullName evidence="2">Uncharacterized protein</fullName>
    </submittedName>
</protein>
<dbReference type="KEGG" id="dvu:DVU_1872"/>
<sequence length="141" mass="15618">MRRPAPETVRGVSCCRLWSATRQREQARVPRAVSDRVPCLSTRRPVRRRWRNPERGCRAPVAPRPGNGAGRLMLQTVVCNPAKGAGTGSPRLSTRRPGRRRWRNPERGCRVPVAPRPGNGAGRSCFDAHGCTLDDLVRGCC</sequence>
<keyword evidence="3" id="KW-1185">Reference proteome</keyword>
<feature type="region of interest" description="Disordered" evidence="1">
    <location>
        <begin position="81"/>
        <end position="114"/>
    </location>
</feature>
<dbReference type="PaxDb" id="882-DVU_1872"/>
<organism evidence="2 3">
    <name type="scientific">Nitratidesulfovibrio vulgaris (strain ATCC 29579 / DSM 644 / CCUG 34227 / NCIMB 8303 / VKM B-1760 / Hildenborough)</name>
    <name type="common">Desulfovibrio vulgaris</name>
    <dbReference type="NCBI Taxonomy" id="882"/>
    <lineage>
        <taxon>Bacteria</taxon>
        <taxon>Pseudomonadati</taxon>
        <taxon>Thermodesulfobacteriota</taxon>
        <taxon>Desulfovibrionia</taxon>
        <taxon>Desulfovibrionales</taxon>
        <taxon>Desulfovibrionaceae</taxon>
        <taxon>Nitratidesulfovibrio</taxon>
    </lineage>
</organism>
<proteinExistence type="predicted"/>
<dbReference type="STRING" id="882.DVU_1872"/>
<evidence type="ECO:0000313" key="3">
    <source>
        <dbReference type="Proteomes" id="UP000002194"/>
    </source>
</evidence>
<evidence type="ECO:0000256" key="1">
    <source>
        <dbReference type="SAM" id="MobiDB-lite"/>
    </source>
</evidence>
<dbReference type="AlphaFoldDB" id="Q72AW8"/>
<dbReference type="EnsemblBacteria" id="AAS96348">
    <property type="protein sequence ID" value="AAS96348"/>
    <property type="gene ID" value="DVU_1872"/>
</dbReference>
<name>Q72AW8_NITV2</name>
<gene>
    <name evidence="2" type="ordered locus">DVU_1872</name>
</gene>
<feature type="compositionally biased region" description="Basic residues" evidence="1">
    <location>
        <begin position="93"/>
        <end position="102"/>
    </location>
</feature>